<gene>
    <name evidence="2" type="ordered locus">EBL_c02500</name>
</gene>
<keyword evidence="1" id="KW-0472">Membrane</keyword>
<evidence type="ECO:0000313" key="3">
    <source>
        <dbReference type="Proteomes" id="UP000001955"/>
    </source>
</evidence>
<dbReference type="Proteomes" id="UP000001955">
    <property type="component" value="Chromosome"/>
</dbReference>
<dbReference type="AlphaFoldDB" id="I2B4D1"/>
<dbReference type="EMBL" id="CP001560">
    <property type="protein sequence ID" value="AFJ45385.1"/>
    <property type="molecule type" value="Genomic_DNA"/>
</dbReference>
<sequence length="35" mass="4565">MQIKYAFRYYFGGIWLILLCFCKLRKWMDFHRLRF</sequence>
<dbReference type="HOGENOM" id="CLU_217886_0_0_6"/>
<evidence type="ECO:0000256" key="1">
    <source>
        <dbReference type="SAM" id="Phobius"/>
    </source>
</evidence>
<keyword evidence="3" id="KW-1185">Reference proteome</keyword>
<keyword evidence="1" id="KW-1133">Transmembrane helix</keyword>
<keyword evidence="1" id="KW-0812">Transmembrane</keyword>
<protein>
    <submittedName>
        <fullName evidence="2">Uncharacterized protein</fullName>
    </submittedName>
</protein>
<evidence type="ECO:0000313" key="2">
    <source>
        <dbReference type="EMBL" id="AFJ45385.1"/>
    </source>
</evidence>
<accession>I2B4D1</accession>
<dbReference type="STRING" id="630626.EBL_c02500"/>
<organism evidence="2 3">
    <name type="scientific">Shimwellia blattae (strain ATCC 29907 / DSM 4481 / JCM 1650 / NBRC 105725 / CDC 9005-74)</name>
    <name type="common">Escherichia blattae</name>
    <dbReference type="NCBI Taxonomy" id="630626"/>
    <lineage>
        <taxon>Bacteria</taxon>
        <taxon>Pseudomonadati</taxon>
        <taxon>Pseudomonadota</taxon>
        <taxon>Gammaproteobacteria</taxon>
        <taxon>Enterobacterales</taxon>
        <taxon>Enterobacteriaceae</taxon>
        <taxon>Shimwellia</taxon>
    </lineage>
</organism>
<reference evidence="2 3" key="1">
    <citation type="journal article" date="2012" name="J. Bacteriol.">
        <title>Complete genome sequence of the B12-producing Shimwellia blattae strain DSM 4481, isolated from a cockroach.</title>
        <authorList>
            <person name="Brzuszkiewicz E."/>
            <person name="Waschkowitz T."/>
            <person name="Wiezer A."/>
            <person name="Daniel R."/>
        </authorList>
    </citation>
    <scope>NUCLEOTIDE SEQUENCE [LARGE SCALE GENOMIC DNA]</scope>
    <source>
        <strain evidence="3">ATCC 29907 / DSM 4481 / JCM 1650 / NBRC 105725 / CDC 9005-74</strain>
    </source>
</reference>
<feature type="transmembrane region" description="Helical" evidence="1">
    <location>
        <begin position="6"/>
        <end position="24"/>
    </location>
</feature>
<name>I2B4D1_SHIBC</name>
<dbReference type="KEGG" id="ebt:EBL_c02500"/>
<proteinExistence type="predicted"/>